<dbReference type="EMBL" id="MPTW01000002">
    <property type="protein sequence ID" value="OME73140.1"/>
    <property type="molecule type" value="Genomic_DNA"/>
</dbReference>
<protein>
    <submittedName>
        <fullName evidence="1">Uncharacterized protein</fullName>
    </submittedName>
</protein>
<organism evidence="1 2">
    <name type="scientific">Paenibacillus odorifer</name>
    <dbReference type="NCBI Taxonomy" id="189426"/>
    <lineage>
        <taxon>Bacteria</taxon>
        <taxon>Bacillati</taxon>
        <taxon>Bacillota</taxon>
        <taxon>Bacilli</taxon>
        <taxon>Bacillales</taxon>
        <taxon>Paenibacillaceae</taxon>
        <taxon>Paenibacillus</taxon>
    </lineage>
</organism>
<comment type="caution">
    <text evidence="1">The sequence shown here is derived from an EMBL/GenBank/DDBJ whole genome shotgun (WGS) entry which is preliminary data.</text>
</comment>
<reference evidence="1 2" key="1">
    <citation type="submission" date="2016-11" db="EMBL/GenBank/DDBJ databases">
        <title>Paenibacillus species isolates.</title>
        <authorList>
            <person name="Beno S.M."/>
        </authorList>
    </citation>
    <scope>NUCLEOTIDE SEQUENCE [LARGE SCALE GENOMIC DNA]</scope>
    <source>
        <strain evidence="1 2">FSL H7-0443</strain>
    </source>
</reference>
<dbReference type="Proteomes" id="UP000187425">
    <property type="component" value="Unassembled WGS sequence"/>
</dbReference>
<gene>
    <name evidence="1" type="ORF">BSK65_04895</name>
</gene>
<evidence type="ECO:0000313" key="2">
    <source>
        <dbReference type="Proteomes" id="UP000187425"/>
    </source>
</evidence>
<evidence type="ECO:0000313" key="1">
    <source>
        <dbReference type="EMBL" id="OME73140.1"/>
    </source>
</evidence>
<proteinExistence type="predicted"/>
<name>A0A1R0ZM19_9BACL</name>
<dbReference type="RefSeq" id="WP_076283518.1">
    <property type="nucleotide sequence ID" value="NZ_MPTW01000002.1"/>
</dbReference>
<sequence>MQIKYIGNCQASVEVIQRLRATEEVNVGGREQQGMTQVKDKTNICPRERAEAAYITLSSVKE</sequence>
<accession>A0A1R0ZM19</accession>
<dbReference type="AlphaFoldDB" id="A0A1R0ZM19"/>